<evidence type="ECO:0000313" key="2">
    <source>
        <dbReference type="Proteomes" id="UP000008225"/>
    </source>
</evidence>
<protein>
    <submittedName>
        <fullName evidence="1">Uncharacterized protein</fullName>
    </submittedName>
</protein>
<keyword evidence="2" id="KW-1185">Reference proteome</keyword>
<dbReference type="Ensembl" id="ENSCJAT00000129889.1">
    <property type="protein sequence ID" value="ENSCJAP00000084581.1"/>
    <property type="gene ID" value="ENSCJAG00000087171.1"/>
</dbReference>
<dbReference type="AlphaFoldDB" id="A0A8I3WZY8"/>
<evidence type="ECO:0000313" key="1">
    <source>
        <dbReference type="Ensembl" id="ENSCJAP00000084581.1"/>
    </source>
</evidence>
<reference evidence="1" key="3">
    <citation type="submission" date="2025-09" db="UniProtKB">
        <authorList>
            <consortium name="Ensembl"/>
        </authorList>
    </citation>
    <scope>IDENTIFICATION</scope>
</reference>
<name>A0A8I3WZY8_CALJA</name>
<reference evidence="1" key="2">
    <citation type="submission" date="2025-08" db="UniProtKB">
        <authorList>
            <consortium name="Ensembl"/>
        </authorList>
    </citation>
    <scope>IDENTIFICATION</scope>
</reference>
<sequence>MLTNWEWAWKELRPHSVALSQTVNLGPVRWLTPVIPTLWEAEAGRSLELRSSRPAWATWQNPVCMKNTKISWAWWWVPVILATWEAQGGELLELGRSSLQSQHFGRLRQEDHL</sequence>
<reference evidence="1 2" key="1">
    <citation type="submission" date="2009-03" db="EMBL/GenBank/DDBJ databases">
        <authorList>
            <person name="Warren W."/>
            <person name="Ye L."/>
            <person name="Minx P."/>
            <person name="Worley K."/>
            <person name="Gibbs R."/>
            <person name="Wilson R.K."/>
        </authorList>
    </citation>
    <scope>NUCLEOTIDE SEQUENCE [LARGE SCALE GENOMIC DNA]</scope>
</reference>
<dbReference type="GeneTree" id="ENSGT00940000163244"/>
<organism evidence="1 2">
    <name type="scientific">Callithrix jacchus</name>
    <name type="common">White-tufted-ear marmoset</name>
    <name type="synonym">Simia Jacchus</name>
    <dbReference type="NCBI Taxonomy" id="9483"/>
    <lineage>
        <taxon>Eukaryota</taxon>
        <taxon>Metazoa</taxon>
        <taxon>Chordata</taxon>
        <taxon>Craniata</taxon>
        <taxon>Vertebrata</taxon>
        <taxon>Euteleostomi</taxon>
        <taxon>Mammalia</taxon>
        <taxon>Eutheria</taxon>
        <taxon>Euarchontoglires</taxon>
        <taxon>Primates</taxon>
        <taxon>Haplorrhini</taxon>
        <taxon>Platyrrhini</taxon>
        <taxon>Cebidae</taxon>
        <taxon>Callitrichinae</taxon>
        <taxon>Callithrix</taxon>
        <taxon>Callithrix</taxon>
    </lineage>
</organism>
<proteinExistence type="predicted"/>
<accession>A0A8I3WZY8</accession>
<dbReference type="OMA" id="WRNPISA"/>
<dbReference type="Proteomes" id="UP000008225">
    <property type="component" value="Chromosome 16"/>
</dbReference>